<dbReference type="SUPFAM" id="SSF48403">
    <property type="entry name" value="Ankyrin repeat"/>
    <property type="match status" value="1"/>
</dbReference>
<feature type="region of interest" description="Disordered" evidence="8">
    <location>
        <begin position="336"/>
        <end position="504"/>
    </location>
</feature>
<evidence type="ECO:0000256" key="1">
    <source>
        <dbReference type="ARBA" id="ARBA00004123"/>
    </source>
</evidence>
<dbReference type="Pfam" id="PF12796">
    <property type="entry name" value="Ank_2"/>
    <property type="match status" value="1"/>
</dbReference>
<feature type="compositionally biased region" description="Polar residues" evidence="8">
    <location>
        <begin position="371"/>
        <end position="384"/>
    </location>
</feature>
<dbReference type="PANTHER" id="PTHR23335:SF1">
    <property type="entry name" value="CALMODULIN-BINDING TRANSCRIPTION ACTIVATOR, ISOFORM F"/>
    <property type="match status" value="1"/>
</dbReference>
<dbReference type="InterPro" id="IPR036770">
    <property type="entry name" value="Ankyrin_rpt-contain_sf"/>
</dbReference>
<dbReference type="SMART" id="SM01076">
    <property type="entry name" value="CG-1"/>
    <property type="match status" value="1"/>
</dbReference>
<dbReference type="Pfam" id="PF03859">
    <property type="entry name" value="CG-1"/>
    <property type="match status" value="2"/>
</dbReference>
<feature type="compositionally biased region" description="Low complexity" evidence="8">
    <location>
        <begin position="287"/>
        <end position="298"/>
    </location>
</feature>
<feature type="compositionally biased region" description="Basic and acidic residues" evidence="8">
    <location>
        <begin position="1507"/>
        <end position="1523"/>
    </location>
</feature>
<evidence type="ECO:0000259" key="9">
    <source>
        <dbReference type="PROSITE" id="PS51437"/>
    </source>
</evidence>
<dbReference type="PANTHER" id="PTHR23335">
    <property type="entry name" value="CALMODULIN-BINDING TRANSCRIPTION ACTIVATOR CAMTA"/>
    <property type="match status" value="1"/>
</dbReference>
<dbReference type="EMBL" id="JAOYFB010000039">
    <property type="protein sequence ID" value="KAK4029486.1"/>
    <property type="molecule type" value="Genomic_DNA"/>
</dbReference>
<keyword evidence="4" id="KW-0010">Activator</keyword>
<comment type="caution">
    <text evidence="10">The sequence shown here is derived from an EMBL/GenBank/DDBJ whole genome shotgun (WGS) entry which is preliminary data.</text>
</comment>
<dbReference type="SUPFAM" id="SSF52540">
    <property type="entry name" value="P-loop containing nucleoside triphosphate hydrolases"/>
    <property type="match status" value="1"/>
</dbReference>
<organism evidence="10 11">
    <name type="scientific">Daphnia magna</name>
    <dbReference type="NCBI Taxonomy" id="35525"/>
    <lineage>
        <taxon>Eukaryota</taxon>
        <taxon>Metazoa</taxon>
        <taxon>Ecdysozoa</taxon>
        <taxon>Arthropoda</taxon>
        <taxon>Crustacea</taxon>
        <taxon>Branchiopoda</taxon>
        <taxon>Diplostraca</taxon>
        <taxon>Cladocera</taxon>
        <taxon>Anomopoda</taxon>
        <taxon>Daphniidae</taxon>
        <taxon>Daphnia</taxon>
    </lineage>
</organism>
<accession>A0ABR0AWI7</accession>
<dbReference type="InterPro" id="IPR000048">
    <property type="entry name" value="IQ_motif_EF-hand-BS"/>
</dbReference>
<name>A0ABR0AWI7_9CRUS</name>
<dbReference type="InterPro" id="IPR027417">
    <property type="entry name" value="P-loop_NTPase"/>
</dbReference>
<evidence type="ECO:0000256" key="3">
    <source>
        <dbReference type="ARBA" id="ARBA00023043"/>
    </source>
</evidence>
<dbReference type="InterPro" id="IPR005559">
    <property type="entry name" value="CG-1_dom"/>
</dbReference>
<dbReference type="InterPro" id="IPR002110">
    <property type="entry name" value="Ankyrin_rpt"/>
</dbReference>
<feature type="region of interest" description="Disordered" evidence="8">
    <location>
        <begin position="991"/>
        <end position="1010"/>
    </location>
</feature>
<feature type="compositionally biased region" description="Low complexity" evidence="8">
    <location>
        <begin position="1110"/>
        <end position="1120"/>
    </location>
</feature>
<feature type="compositionally biased region" description="Polar residues" evidence="8">
    <location>
        <begin position="1082"/>
        <end position="1095"/>
    </location>
</feature>
<dbReference type="SMART" id="SM00015">
    <property type="entry name" value="IQ"/>
    <property type="match status" value="3"/>
</dbReference>
<dbReference type="CDD" id="cd23767">
    <property type="entry name" value="IQCD"/>
    <property type="match status" value="1"/>
</dbReference>
<dbReference type="PROSITE" id="PS50096">
    <property type="entry name" value="IQ"/>
    <property type="match status" value="2"/>
</dbReference>
<feature type="compositionally biased region" description="Basic residues" evidence="8">
    <location>
        <begin position="1484"/>
        <end position="1493"/>
    </location>
</feature>
<feature type="compositionally biased region" description="Low complexity" evidence="8">
    <location>
        <begin position="468"/>
        <end position="490"/>
    </location>
</feature>
<keyword evidence="5" id="KW-0804">Transcription</keyword>
<feature type="compositionally biased region" description="Low complexity" evidence="8">
    <location>
        <begin position="409"/>
        <end position="427"/>
    </location>
</feature>
<feature type="region of interest" description="Disordered" evidence="8">
    <location>
        <begin position="1163"/>
        <end position="1184"/>
    </location>
</feature>
<gene>
    <name evidence="10" type="ORF">OUZ56_022471</name>
</gene>
<comment type="subcellular location">
    <subcellularLocation>
        <location evidence="1">Nucleus</location>
    </subcellularLocation>
</comment>
<proteinExistence type="inferred from homology"/>
<dbReference type="InterPro" id="IPR013783">
    <property type="entry name" value="Ig-like_fold"/>
</dbReference>
<reference evidence="10 11" key="1">
    <citation type="journal article" date="2023" name="Nucleic Acids Res.">
        <title>The hologenome of Daphnia magna reveals possible DNA methylation and microbiome-mediated evolution of the host genome.</title>
        <authorList>
            <person name="Chaturvedi A."/>
            <person name="Li X."/>
            <person name="Dhandapani V."/>
            <person name="Marshall H."/>
            <person name="Kissane S."/>
            <person name="Cuenca-Cambronero M."/>
            <person name="Asole G."/>
            <person name="Calvet F."/>
            <person name="Ruiz-Romero M."/>
            <person name="Marangio P."/>
            <person name="Guigo R."/>
            <person name="Rago D."/>
            <person name="Mirbahai L."/>
            <person name="Eastwood N."/>
            <person name="Colbourne J.K."/>
            <person name="Zhou J."/>
            <person name="Mallon E."/>
            <person name="Orsini L."/>
        </authorList>
    </citation>
    <scope>NUCLEOTIDE SEQUENCE [LARGE SCALE GENOMIC DNA]</scope>
    <source>
        <strain evidence="10">LRV0_1</strain>
    </source>
</reference>
<feature type="region of interest" description="Disordered" evidence="8">
    <location>
        <begin position="648"/>
        <end position="669"/>
    </location>
</feature>
<dbReference type="Gene3D" id="1.20.5.190">
    <property type="match status" value="1"/>
</dbReference>
<keyword evidence="11" id="KW-1185">Reference proteome</keyword>
<feature type="compositionally biased region" description="Polar residues" evidence="8">
    <location>
        <begin position="458"/>
        <end position="467"/>
    </location>
</feature>
<evidence type="ECO:0000313" key="10">
    <source>
        <dbReference type="EMBL" id="KAK4029486.1"/>
    </source>
</evidence>
<comment type="similarity">
    <text evidence="2">Belongs to the CAMTA family.</text>
</comment>
<evidence type="ECO:0000313" key="11">
    <source>
        <dbReference type="Proteomes" id="UP001234178"/>
    </source>
</evidence>
<feature type="compositionally biased region" description="Gly residues" evidence="8">
    <location>
        <begin position="299"/>
        <end position="310"/>
    </location>
</feature>
<feature type="region of interest" description="Disordered" evidence="8">
    <location>
        <begin position="1031"/>
        <end position="1120"/>
    </location>
</feature>
<evidence type="ECO:0000256" key="4">
    <source>
        <dbReference type="ARBA" id="ARBA00023159"/>
    </source>
</evidence>
<protein>
    <recommendedName>
        <fullName evidence="9">CG-1 domain-containing protein</fullName>
    </recommendedName>
</protein>
<sequence length="1553" mass="169094">MKLSNFPLPRSAVNKSPASTTTTLHNHNNKSRLSDDGGMNPPINLPASLESLPRAEHFPTQRHRWNTNEEIAAVLINFERHPEWLFKEVKIRPKSGSMLLYSRKKVRYRRDGYCWKKRKDGKTTREDHMKLKVQGTEHSRCPVVTGLSNDENKRRGCYPCIYGCYVHSAILPTFHRRCYWLLQNPDIVLVHYLNVPYPDDAKLLVVASVSLWAERKEWSKDELISQLRPMFLSQDEPNLNNELEVSTAETVEAIVSQLMEKQRLARTGGSVGAVPVAVNGHVSNAPQRQQQQQQQQLQTGGGGGGGGGRVGNSRTSANMEPQVHHNHKVGADASSLNDLATGHSLPHSLRRLSNGGPASSFIRLEPRPAPSHSSNIQQRQTATPADNAGRTAPSARAEAANFGLGRGGSTPTSMPSSSSLSSTSVPSFHTEQIHHHPETVQCQQQDHQLQHQQQQQQMISAKQESLDSNYYYSSNNCNNAGQQQQQQSAHPTPPTPAPVPSINQTTMNFMDHGSGDQGNTFPSFYSLVNANNATRRADEMLSGHGYRLPMDCLFNETLDLSQDDIQRTLSANLSHETAFHCSGGGGGSASNDGGASCSDGGLGRSIRSVETTAEDDLLVNLDAFDMLTEFSDLDCHDTIDSLISIQTGTAGGGRASGSPSDGSDGKDMNAINDRIHQLKDVPSPSTLSTSGDSMLTSITDFSPEWAPTEGGTKLLITGSFCSPTLSGSYSAVFDGIAVPAVWVQLGVLRCFCPHHSPGRVQMHVARQGIAITQPAIFEYRQVSAVSSSCHPEGSSSTTQWTNSLLTLLVGRLESLGAHLNVQGCGIDQLFSSLRAYLESGEVELQSAEEQLVSICRQLVTKRWRLNAQQPGEDASSSHTNGTRQQMNLLHLAAALGLLRVLCTLLNWRLENSSPALEHEMSPLASDQQGYTPLMWACAQGHRDVVALLAQWDPSALNVHDRSGRSAWDVARQRGHHSLAEELETRRILSVRRSTAEPSLPPPSLVQLNKSNCSSKPIESVAARQMLLAKRSSVDSVPNNNNNNEPAGNNHQAFWRRPNAAKAHKLSRDDRSYSLPLGGAGQAYSSGRNSTGSNVSCLAHDPSPSPHTMDSSNPSSLNGGSSFDGGLDGLLGPCYSPCYSADIEGLESGDDGLLVDNSSTCSSTTQAAPCSSAAGGPRSAAGSGVRRESVNSIDLHQQHLSPLTSIEQNTRVLTLAEQIIAAIPDRIKNETEDMVVGWSPCMELEISSVVSEVQSIEGSIDLAIVADAPPSLDGNDLTFEFSDQQYRYCETATPSSSLSPASSSCLQSPCSFSVNSPSPPPTTADFSEFLQASASLFVRDFSNLTLSDHEQRELYEAAKTIQKAYRSYVGRKRAEEQEKERAAAVIIQNYYRRYKQYVYLKQMTKAAVVIQNQFRSYYEHKRFKKNMESPSTSSASNAANSGGIASSAAAVAAAYRNYRESSLTANSARQSREGTPTSSALKRTYSQRRQHQAARKIQQFMRQSKNKLQRERALRRAAESHPEMPVELQQQHRAPAAVIAQAIQAPVADPSQVP</sequence>
<keyword evidence="3" id="KW-0040">ANK repeat</keyword>
<feature type="compositionally biased region" description="Polar residues" evidence="8">
    <location>
        <begin position="13"/>
        <end position="26"/>
    </location>
</feature>
<dbReference type="SUPFAM" id="SSF81296">
    <property type="entry name" value="E set domains"/>
    <property type="match status" value="1"/>
</dbReference>
<dbReference type="Gene3D" id="2.60.40.10">
    <property type="entry name" value="Immunoglobulins"/>
    <property type="match status" value="1"/>
</dbReference>
<feature type="compositionally biased region" description="Low complexity" evidence="8">
    <location>
        <begin position="441"/>
        <end position="457"/>
    </location>
</feature>
<dbReference type="PROSITE" id="PS51437">
    <property type="entry name" value="CG_1"/>
    <property type="match status" value="1"/>
</dbReference>
<feature type="region of interest" description="Disordered" evidence="8">
    <location>
        <begin position="284"/>
        <end position="324"/>
    </location>
</feature>
<evidence type="ECO:0000256" key="6">
    <source>
        <dbReference type="ARBA" id="ARBA00023242"/>
    </source>
</evidence>
<dbReference type="Pfam" id="PF01833">
    <property type="entry name" value="TIG"/>
    <property type="match status" value="1"/>
</dbReference>
<comment type="subunit">
    <text evidence="7">May interact with calmodulin.</text>
</comment>
<keyword evidence="6" id="KW-0539">Nucleus</keyword>
<evidence type="ECO:0000256" key="2">
    <source>
        <dbReference type="ARBA" id="ARBA00008267"/>
    </source>
</evidence>
<dbReference type="InterPro" id="IPR014756">
    <property type="entry name" value="Ig_E-set"/>
</dbReference>
<dbReference type="Proteomes" id="UP001234178">
    <property type="component" value="Unassembled WGS sequence"/>
</dbReference>
<evidence type="ECO:0000256" key="8">
    <source>
        <dbReference type="SAM" id="MobiDB-lite"/>
    </source>
</evidence>
<feature type="compositionally biased region" description="Low complexity" evidence="8">
    <location>
        <begin position="1038"/>
        <end position="1049"/>
    </location>
</feature>
<evidence type="ECO:0000256" key="5">
    <source>
        <dbReference type="ARBA" id="ARBA00023163"/>
    </source>
</evidence>
<evidence type="ECO:0000256" key="7">
    <source>
        <dbReference type="ARBA" id="ARBA00029480"/>
    </source>
</evidence>
<feature type="compositionally biased region" description="Low complexity" evidence="8">
    <location>
        <begin position="1166"/>
        <end position="1183"/>
    </location>
</feature>
<feature type="domain" description="CG-1" evidence="9">
    <location>
        <begin position="54"/>
        <end position="201"/>
    </location>
</feature>
<dbReference type="InterPro" id="IPR002909">
    <property type="entry name" value="IPT_dom"/>
</dbReference>
<feature type="compositionally biased region" description="Polar residues" evidence="8">
    <location>
        <begin position="1461"/>
        <end position="1480"/>
    </location>
</feature>
<feature type="region of interest" description="Disordered" evidence="8">
    <location>
        <begin position="1"/>
        <end position="41"/>
    </location>
</feature>
<feature type="region of interest" description="Disordered" evidence="8">
    <location>
        <begin position="1461"/>
        <end position="1532"/>
    </location>
</feature>
<dbReference type="Gene3D" id="1.25.40.20">
    <property type="entry name" value="Ankyrin repeat-containing domain"/>
    <property type="match status" value="1"/>
</dbReference>